<dbReference type="GO" id="GO:0016620">
    <property type="term" value="F:oxidoreductase activity, acting on the aldehyde or oxo group of donors, NAD or NADP as acceptor"/>
    <property type="evidence" value="ECO:0007669"/>
    <property type="project" value="InterPro"/>
</dbReference>
<dbReference type="Gene3D" id="3.40.605.10">
    <property type="entry name" value="Aldehyde Dehydrogenase, Chain A, domain 1"/>
    <property type="match status" value="1"/>
</dbReference>
<protein>
    <submittedName>
        <fullName evidence="4">Unannotated protein</fullName>
    </submittedName>
</protein>
<dbReference type="CDD" id="cd07099">
    <property type="entry name" value="ALDH_DDALDH"/>
    <property type="match status" value="1"/>
</dbReference>
<dbReference type="InterPro" id="IPR016161">
    <property type="entry name" value="Ald_DH/histidinol_DH"/>
</dbReference>
<reference evidence="4" key="1">
    <citation type="submission" date="2020-05" db="EMBL/GenBank/DDBJ databases">
        <authorList>
            <person name="Chiriac C."/>
            <person name="Salcher M."/>
            <person name="Ghai R."/>
            <person name="Kavagutti S V."/>
        </authorList>
    </citation>
    <scope>NUCLEOTIDE SEQUENCE</scope>
</reference>
<dbReference type="SUPFAM" id="SSF53720">
    <property type="entry name" value="ALDH-like"/>
    <property type="match status" value="1"/>
</dbReference>
<dbReference type="EMBL" id="CAEZWP010000015">
    <property type="protein sequence ID" value="CAB4656502.1"/>
    <property type="molecule type" value="Genomic_DNA"/>
</dbReference>
<comment type="similarity">
    <text evidence="1">Belongs to the aldehyde dehydrogenase family.</text>
</comment>
<dbReference type="Pfam" id="PF00171">
    <property type="entry name" value="Aldedh"/>
    <property type="match status" value="1"/>
</dbReference>
<dbReference type="PIRSF" id="PIRSF036492">
    <property type="entry name" value="ALDH"/>
    <property type="match status" value="1"/>
</dbReference>
<dbReference type="PANTHER" id="PTHR11699">
    <property type="entry name" value="ALDEHYDE DEHYDROGENASE-RELATED"/>
    <property type="match status" value="1"/>
</dbReference>
<dbReference type="InterPro" id="IPR016163">
    <property type="entry name" value="Ald_DH_C"/>
</dbReference>
<evidence type="ECO:0000256" key="2">
    <source>
        <dbReference type="ARBA" id="ARBA00023002"/>
    </source>
</evidence>
<evidence type="ECO:0000313" key="4">
    <source>
        <dbReference type="EMBL" id="CAB4656502.1"/>
    </source>
</evidence>
<accession>A0A6J6L486</accession>
<dbReference type="Gene3D" id="3.40.309.10">
    <property type="entry name" value="Aldehyde Dehydrogenase, Chain A, domain 2"/>
    <property type="match status" value="1"/>
</dbReference>
<evidence type="ECO:0000259" key="3">
    <source>
        <dbReference type="Pfam" id="PF00171"/>
    </source>
</evidence>
<keyword evidence="2" id="KW-0560">Oxidoreductase</keyword>
<evidence type="ECO:0000256" key="1">
    <source>
        <dbReference type="ARBA" id="ARBA00009986"/>
    </source>
</evidence>
<name>A0A6J6L486_9ZZZZ</name>
<organism evidence="4">
    <name type="scientific">freshwater metagenome</name>
    <dbReference type="NCBI Taxonomy" id="449393"/>
    <lineage>
        <taxon>unclassified sequences</taxon>
        <taxon>metagenomes</taxon>
        <taxon>ecological metagenomes</taxon>
    </lineage>
</organism>
<proteinExistence type="inferred from homology"/>
<dbReference type="GO" id="GO:0006081">
    <property type="term" value="P:aldehyde metabolic process"/>
    <property type="evidence" value="ECO:0007669"/>
    <property type="project" value="InterPro"/>
</dbReference>
<dbReference type="AlphaFoldDB" id="A0A6J6L486"/>
<sequence length="493" mass="52601">MATKRRPSFNSHNPATEEVVGTYPIMSKSEVADVVAHARLATAQWQGLGFSGRKRILLAWSSLIINRIDQIADLISIETGKPLSDAKLEVSIAVSHIGWAARHAESIMRTSFRRPGLLMANMSATVERSPLGVIGVIGPWNYPLFTPSGSISYALAAGNTVVFKPSEYTPGVGMWLEETFNEVAPFADIFTTITGLGETGSSLCLSGVDKISFTGSTRTAKLVAAQCASVMVPIVLECGGKDPVIVAADADIKRAVDSTMWSAMANAGQSCIAAERVYVDEKVADEFIARAIELAPTIHAGALGDGNYGPATMPSQIKVIQSHIKAAIADGGTCVFGGPQSVKAPFVQPVILIDVPEDSTAMRVETFGPVIIINRVATMREAVELSNASAYGLGASVWSKRKGKKIASQLQCGMVAINSTFSFAAIASVPFGGVKDSGSGRVHGPEGLLEYTFARTVVRTRFYLPLHFLSFKRRPQDDRLVIKLTKLLKGRLG</sequence>
<dbReference type="InterPro" id="IPR015590">
    <property type="entry name" value="Aldehyde_DH_dom"/>
</dbReference>
<dbReference type="PROSITE" id="PS00687">
    <property type="entry name" value="ALDEHYDE_DEHYDR_GLU"/>
    <property type="match status" value="1"/>
</dbReference>
<dbReference type="InterPro" id="IPR016162">
    <property type="entry name" value="Ald_DH_N"/>
</dbReference>
<gene>
    <name evidence="4" type="ORF">UFOPK2265_00492</name>
</gene>
<feature type="domain" description="Aldehyde dehydrogenase" evidence="3">
    <location>
        <begin position="7"/>
        <end position="457"/>
    </location>
</feature>
<dbReference type="InterPro" id="IPR029510">
    <property type="entry name" value="Ald_DH_CS_GLU"/>
</dbReference>
<dbReference type="InterPro" id="IPR012394">
    <property type="entry name" value="Aldehyde_DH_NAD(P)"/>
</dbReference>